<feature type="domain" description="VWFC" evidence="2">
    <location>
        <begin position="142"/>
        <end position="222"/>
    </location>
</feature>
<dbReference type="Gene3D" id="2.10.70.10">
    <property type="entry name" value="Complement Module, domain 1"/>
    <property type="match status" value="1"/>
</dbReference>
<evidence type="ECO:0000259" key="2">
    <source>
        <dbReference type="PROSITE" id="PS50184"/>
    </source>
</evidence>
<dbReference type="PROSITE" id="PS51257">
    <property type="entry name" value="PROKAR_LIPOPROTEIN"/>
    <property type="match status" value="1"/>
</dbReference>
<evidence type="ECO:0000256" key="1">
    <source>
        <dbReference type="SAM" id="SignalP"/>
    </source>
</evidence>
<name>A0A7G3A9Y7_LUTLO</name>
<organism evidence="3">
    <name type="scientific">Lutzomyia longipalpis</name>
    <name type="common">Sand fly</name>
    <dbReference type="NCBI Taxonomy" id="7200"/>
    <lineage>
        <taxon>Eukaryota</taxon>
        <taxon>Metazoa</taxon>
        <taxon>Ecdysozoa</taxon>
        <taxon>Arthropoda</taxon>
        <taxon>Hexapoda</taxon>
        <taxon>Insecta</taxon>
        <taxon>Pterygota</taxon>
        <taxon>Neoptera</taxon>
        <taxon>Endopterygota</taxon>
        <taxon>Diptera</taxon>
        <taxon>Nematocera</taxon>
        <taxon>Psychodoidea</taxon>
        <taxon>Psychodidae</taxon>
        <taxon>Lutzomyia</taxon>
        <taxon>Lutzomyia</taxon>
    </lineage>
</organism>
<protein>
    <submittedName>
        <fullName evidence="3">Putative conserved secreted protein</fullName>
    </submittedName>
</protein>
<dbReference type="SMART" id="SM00214">
    <property type="entry name" value="VWC"/>
    <property type="match status" value="2"/>
</dbReference>
<accession>A0A7G3A9Y7</accession>
<dbReference type="SUPFAM" id="SSF57603">
    <property type="entry name" value="FnI-like domain"/>
    <property type="match status" value="1"/>
</dbReference>
<dbReference type="EMBL" id="GITU01002088">
    <property type="protein sequence ID" value="MBC1170791.1"/>
    <property type="molecule type" value="Transcribed_RNA"/>
</dbReference>
<keyword evidence="1" id="KW-0732">Signal</keyword>
<dbReference type="VEuPathDB" id="VectorBase:LLONM1_004049"/>
<proteinExistence type="predicted"/>
<feature type="chain" id="PRO_5028952519" evidence="1">
    <location>
        <begin position="23"/>
        <end position="280"/>
    </location>
</feature>
<dbReference type="PROSITE" id="PS50184">
    <property type="entry name" value="VWFC_2"/>
    <property type="match status" value="1"/>
</dbReference>
<sequence length="280" mass="31005">MLWKFSILSMMVLLACAQCSRAQECFTPKIYSEIGCKPVLEEEDGEESCPKRFDCDTVLGRKGNGCFFQGVAYNDGDEIPQNLTRSLCQASCLCRNGIITCASIECPDLFGPYMEGCIPQNSMDSCCPEEYVCAEKDIEKLSKCYMNGNEHRAGESMYPEREYCYTCICAEGFDNTTKLEENPHCSPVECGIELHSSDRVRTGCTPIYYKTPTCCPIGWRCPESSDAVIEGKEHTNEDPNMECTFGELKLKIGHKLSAANGSAVECQCSVPPMVTCIQAS</sequence>
<dbReference type="InterPro" id="IPR001007">
    <property type="entry name" value="VWF_dom"/>
</dbReference>
<evidence type="ECO:0000313" key="3">
    <source>
        <dbReference type="EMBL" id="MBC1170791.1"/>
    </source>
</evidence>
<dbReference type="AlphaFoldDB" id="A0A7G3A9Y7"/>
<reference evidence="3" key="1">
    <citation type="journal article" date="2020" name="BMC">
        <title>Leishmania infection induces a limited differential gene expression in the sand fly midgut.</title>
        <authorList>
            <person name="Coutinho-Abreu I.V."/>
            <person name="Serafim T.D."/>
            <person name="Meneses C."/>
            <person name="Kamhawi S."/>
            <person name="Oliveira F."/>
            <person name="Valenzuela J.G."/>
        </authorList>
    </citation>
    <scope>NUCLEOTIDE SEQUENCE</scope>
    <source>
        <strain evidence="3">Jacobina</strain>
        <tissue evidence="3">Midgut</tissue>
    </source>
</reference>
<feature type="signal peptide" evidence="1">
    <location>
        <begin position="1"/>
        <end position="22"/>
    </location>
</feature>